<dbReference type="RefSeq" id="WP_112574890.1">
    <property type="nucleotide sequence ID" value="NZ_CP043450.1"/>
</dbReference>
<evidence type="ECO:0000313" key="3">
    <source>
        <dbReference type="Proteomes" id="UP000251402"/>
    </source>
</evidence>
<accession>A0A5C1I666</accession>
<dbReference type="GO" id="GO:0007165">
    <property type="term" value="P:signal transduction"/>
    <property type="evidence" value="ECO:0007669"/>
    <property type="project" value="InterPro"/>
</dbReference>
<keyword evidence="3" id="KW-1185">Reference proteome</keyword>
<dbReference type="EMBL" id="CP043450">
    <property type="protein sequence ID" value="QEM12958.1"/>
    <property type="molecule type" value="Genomic_DNA"/>
</dbReference>
<reference evidence="2" key="1">
    <citation type="submission" date="2019-08" db="EMBL/GenBank/DDBJ databases">
        <title>Comparative genome analysis confer to the adaptation heavy metal polluted environment.</title>
        <authorList>
            <person name="Li Y."/>
        </authorList>
    </citation>
    <scope>NUCLEOTIDE SEQUENCE [LARGE SCALE GENOMIC DNA]</scope>
    <source>
        <strain evidence="2">P1</strain>
    </source>
</reference>
<dbReference type="Gene3D" id="3.40.50.10140">
    <property type="entry name" value="Toll/interleukin-1 receptor homology (TIR) domain"/>
    <property type="match status" value="1"/>
</dbReference>
<dbReference type="SMART" id="SM00255">
    <property type="entry name" value="TIR"/>
    <property type="match status" value="1"/>
</dbReference>
<evidence type="ECO:0000259" key="1">
    <source>
        <dbReference type="PROSITE" id="PS50104"/>
    </source>
</evidence>
<dbReference type="InterPro" id="IPR035897">
    <property type="entry name" value="Toll_tir_struct_dom_sf"/>
</dbReference>
<sequence>MEEEAIIRQEAKDFHRKTIEGSRKVEAIDDFHELKHRLYDFYSPESKAIFLDEIEKQIVSALKAHRDKAHGGLPGINCMHERKPEKLLFYIKQELDTLPIIAHQKNEANPTQVRDKVFVSYSHLDKEFLTDIQRHFKPFLNKIDFWDDSKILPGQKWKDEIKKAIDATKVAILLVSTDFLGSDFIATDELPPLLKAAEENGAVILMVVVKPCLFEEFPSLNQYQAMNPPSNPVIKMDYSDKEELFVNLVRQTKRVLDGEAK</sequence>
<name>A0A5C1I666_9SPHI</name>
<proteinExistence type="predicted"/>
<dbReference type="PROSITE" id="PS50104">
    <property type="entry name" value="TIR"/>
    <property type="match status" value="1"/>
</dbReference>
<protein>
    <submittedName>
        <fullName evidence="2">Toll/interleukin-1 receptor domain-containing protein</fullName>
    </submittedName>
</protein>
<dbReference type="Pfam" id="PF13676">
    <property type="entry name" value="TIR_2"/>
    <property type="match status" value="1"/>
</dbReference>
<keyword evidence="2" id="KW-0675">Receptor</keyword>
<feature type="domain" description="TIR" evidence="1">
    <location>
        <begin position="113"/>
        <end position="253"/>
    </location>
</feature>
<organism evidence="2 3">
    <name type="scientific">Mucilaginibacter rubeus</name>
    <dbReference type="NCBI Taxonomy" id="2027860"/>
    <lineage>
        <taxon>Bacteria</taxon>
        <taxon>Pseudomonadati</taxon>
        <taxon>Bacteroidota</taxon>
        <taxon>Sphingobacteriia</taxon>
        <taxon>Sphingobacteriales</taxon>
        <taxon>Sphingobacteriaceae</taxon>
        <taxon>Mucilaginibacter</taxon>
    </lineage>
</organism>
<evidence type="ECO:0000313" key="2">
    <source>
        <dbReference type="EMBL" id="QEM12958.1"/>
    </source>
</evidence>
<dbReference type="KEGG" id="mrub:DEO27_024080"/>
<dbReference type="AlphaFoldDB" id="A0A5C1I666"/>
<dbReference type="SUPFAM" id="SSF52200">
    <property type="entry name" value="Toll/Interleukin receptor TIR domain"/>
    <property type="match status" value="1"/>
</dbReference>
<dbReference type="Proteomes" id="UP000251402">
    <property type="component" value="Chromosome"/>
</dbReference>
<dbReference type="InterPro" id="IPR000157">
    <property type="entry name" value="TIR_dom"/>
</dbReference>
<gene>
    <name evidence="2" type="ORF">DEO27_024080</name>
</gene>
<dbReference type="OrthoDB" id="883741at2"/>